<keyword evidence="13" id="KW-1185">Reference proteome</keyword>
<evidence type="ECO:0000256" key="4">
    <source>
        <dbReference type="ARBA" id="ARBA00022840"/>
    </source>
</evidence>
<dbReference type="InterPro" id="IPR027640">
    <property type="entry name" value="Kinesin-like_fam"/>
</dbReference>
<feature type="coiled-coil region" evidence="9">
    <location>
        <begin position="349"/>
        <end position="409"/>
    </location>
</feature>
<sequence>MEKICVAVRVRPPVSDESSTGTFWKVDDNRISLHRSHGTPISGVSYAFDHVFDETCSNAMVYEILTKDIIRAALEGFNGTAFAYGQTSSGKTFTMNGSERDPGIIQRAVEEIFERIQMMSDREFLIRVSYMEIYNEEINDLFAVENQKLQIHESLERGIFVAGLREEIVNNAKQVLKLLESGEANRHFGETNMNTRSSRSHTIFRMVIESKGKDISSSGDCPSSDAIRVSVLNLVDLAGSERVAKTGAGGVRLKEGKHINKSLMALGNVINKLSDGAKNRGHIPYRDSKLTRILQPALGGNAKTSIICTIAPEEIHVEETKGTLQFASRAKRIANCVQVNEILTEAALLKRQKLEIEELRKKLQGSHAEVLEQQILKLRNDLLKYELEHEKLEMELEEERKSHKERKLQTKLDNLSNLSTFSDTDRNSSQGQDSGRFNDSNSICRGDTFVTPCFKAAPNAFVARRTNYSALPDYSPVPDTLSLVADEDAWLKMNGGFIADLDSLQNTPSRKFQSFPSSEATPGCSKENYKEELQNFKRQLELAIHERDELKRKHTEQMSLNNQLMGELYELQQEARLVQEIPRRLCECATNCKDVYVDLLSMTQSFISDGKSSTAKLLSSMSEIGASLFTILETHFSTALESPFPGTDHLIQEQHKVLCERMKITIRSLVSSESPSLEEDNATNTLRGCDHKDCALEGGTTCWKENLSNELSIVKERYHDLERELHLNNQLLEESRQRCNNLETEYQHLKEEMCRTASESSRKLVLVTDQKENVLKGLNTEFQRRKDLEEKIKQFSIAFACRKTSLVSFHSEFKSRIEKLKAENPVSAPKSFGC</sequence>
<proteinExistence type="inferred from homology"/>
<dbReference type="PROSITE" id="PS50067">
    <property type="entry name" value="KINESIN_MOTOR_2"/>
    <property type="match status" value="1"/>
</dbReference>
<dbReference type="GO" id="GO:0033044">
    <property type="term" value="P:regulation of chromosome organization"/>
    <property type="evidence" value="ECO:0007669"/>
    <property type="project" value="UniProtKB-ARBA"/>
</dbReference>
<dbReference type="PANTHER" id="PTHR47968">
    <property type="entry name" value="CENTROMERE PROTEIN E"/>
    <property type="match status" value="1"/>
</dbReference>
<dbReference type="Gene3D" id="3.40.850.10">
    <property type="entry name" value="Kinesin motor domain"/>
    <property type="match status" value="1"/>
</dbReference>
<dbReference type="PROSITE" id="PS00411">
    <property type="entry name" value="KINESIN_MOTOR_1"/>
    <property type="match status" value="1"/>
</dbReference>
<evidence type="ECO:0000256" key="10">
    <source>
        <dbReference type="SAM" id="MobiDB-lite"/>
    </source>
</evidence>
<dbReference type="GO" id="GO:0000278">
    <property type="term" value="P:mitotic cell cycle"/>
    <property type="evidence" value="ECO:0007669"/>
    <property type="project" value="UniProtKB-ARBA"/>
</dbReference>
<dbReference type="AlphaFoldDB" id="A0AA88A229"/>
<dbReference type="PANTHER" id="PTHR47968:SF36">
    <property type="entry name" value="KINESIN HEAVY CHAIN ISOFORM X1"/>
    <property type="match status" value="1"/>
</dbReference>
<dbReference type="GO" id="GO:0043515">
    <property type="term" value="F:kinetochore binding"/>
    <property type="evidence" value="ECO:0007669"/>
    <property type="project" value="UniProtKB-ARBA"/>
</dbReference>
<dbReference type="InterPro" id="IPR019821">
    <property type="entry name" value="Kinesin_motor_CS"/>
</dbReference>
<feature type="coiled-coil region" evidence="9">
    <location>
        <begin position="704"/>
        <end position="752"/>
    </location>
</feature>
<dbReference type="CDD" id="cd01374">
    <property type="entry name" value="KISc_CENP_E"/>
    <property type="match status" value="1"/>
</dbReference>
<keyword evidence="2 8" id="KW-0493">Microtubule</keyword>
<dbReference type="InterPro" id="IPR027417">
    <property type="entry name" value="P-loop_NTPase"/>
</dbReference>
<keyword evidence="4 7" id="KW-0067">ATP-binding</keyword>
<evidence type="ECO:0000313" key="12">
    <source>
        <dbReference type="EMBL" id="GMN35896.1"/>
    </source>
</evidence>
<keyword evidence="5 9" id="KW-0175">Coiled coil</keyword>
<dbReference type="PRINTS" id="PR00380">
    <property type="entry name" value="KINESINHEAVY"/>
</dbReference>
<protein>
    <recommendedName>
        <fullName evidence="8">Kinesin-like protein</fullName>
    </recommendedName>
</protein>
<accession>A0AA88A229</accession>
<feature type="region of interest" description="Disordered" evidence="10">
    <location>
        <begin position="417"/>
        <end position="439"/>
    </location>
</feature>
<dbReference type="InterPro" id="IPR001752">
    <property type="entry name" value="Kinesin_motor_dom"/>
</dbReference>
<dbReference type="SMART" id="SM00129">
    <property type="entry name" value="KISc"/>
    <property type="match status" value="1"/>
</dbReference>
<gene>
    <name evidence="12" type="ORF">TIFTF001_005594</name>
</gene>
<dbReference type="GO" id="GO:0007018">
    <property type="term" value="P:microtubule-based movement"/>
    <property type="evidence" value="ECO:0007669"/>
    <property type="project" value="InterPro"/>
</dbReference>
<evidence type="ECO:0000256" key="9">
    <source>
        <dbReference type="SAM" id="Coils"/>
    </source>
</evidence>
<keyword evidence="3 7" id="KW-0547">Nucleotide-binding</keyword>
<reference evidence="12" key="1">
    <citation type="submission" date="2023-07" db="EMBL/GenBank/DDBJ databases">
        <title>draft genome sequence of fig (Ficus carica).</title>
        <authorList>
            <person name="Takahashi T."/>
            <person name="Nishimura K."/>
        </authorList>
    </citation>
    <scope>NUCLEOTIDE SEQUENCE</scope>
</reference>
<dbReference type="SUPFAM" id="SSF52540">
    <property type="entry name" value="P-loop containing nucleoside triphosphate hydrolases"/>
    <property type="match status" value="1"/>
</dbReference>
<evidence type="ECO:0000256" key="5">
    <source>
        <dbReference type="ARBA" id="ARBA00023054"/>
    </source>
</evidence>
<dbReference type="GO" id="GO:0008608">
    <property type="term" value="P:attachment of spindle microtubules to kinetochore"/>
    <property type="evidence" value="ECO:0007669"/>
    <property type="project" value="UniProtKB-ARBA"/>
</dbReference>
<dbReference type="GO" id="GO:0042327">
    <property type="term" value="P:positive regulation of phosphorylation"/>
    <property type="evidence" value="ECO:0007669"/>
    <property type="project" value="UniProtKB-ARBA"/>
</dbReference>
<feature type="coiled-coil region" evidence="9">
    <location>
        <begin position="526"/>
        <end position="553"/>
    </location>
</feature>
<name>A0AA88A229_FICCA</name>
<evidence type="ECO:0000256" key="1">
    <source>
        <dbReference type="ARBA" id="ARBA00007310"/>
    </source>
</evidence>
<feature type="domain" description="Kinesin motor" evidence="11">
    <location>
        <begin position="3"/>
        <end position="333"/>
    </location>
</feature>
<evidence type="ECO:0000256" key="2">
    <source>
        <dbReference type="ARBA" id="ARBA00022701"/>
    </source>
</evidence>
<dbReference type="Proteomes" id="UP001187192">
    <property type="component" value="Unassembled WGS sequence"/>
</dbReference>
<comment type="similarity">
    <text evidence="1">Belongs to the TRAFAC class myosin-kinesin ATPase superfamily. Kinesin family. KIN-7 subfamily.</text>
</comment>
<comment type="caution">
    <text evidence="12">The sequence shown here is derived from an EMBL/GenBank/DDBJ whole genome shotgun (WGS) entry which is preliminary data.</text>
</comment>
<keyword evidence="6 7" id="KW-0505">Motor protein</keyword>
<dbReference type="FunFam" id="3.40.850.10:FF:000026">
    <property type="entry name" value="Centromere-associated protein E"/>
    <property type="match status" value="1"/>
</dbReference>
<evidence type="ECO:0000256" key="3">
    <source>
        <dbReference type="ARBA" id="ARBA00022741"/>
    </source>
</evidence>
<evidence type="ECO:0000256" key="6">
    <source>
        <dbReference type="ARBA" id="ARBA00023175"/>
    </source>
</evidence>
<dbReference type="GO" id="GO:0008017">
    <property type="term" value="F:microtubule binding"/>
    <property type="evidence" value="ECO:0007669"/>
    <property type="project" value="InterPro"/>
</dbReference>
<dbReference type="GO" id="GO:0140694">
    <property type="term" value="P:membraneless organelle assembly"/>
    <property type="evidence" value="ECO:0007669"/>
    <property type="project" value="UniProtKB-ARBA"/>
</dbReference>
<dbReference type="EMBL" id="BTGU01000005">
    <property type="protein sequence ID" value="GMN35896.1"/>
    <property type="molecule type" value="Genomic_DNA"/>
</dbReference>
<dbReference type="GO" id="GO:1901987">
    <property type="term" value="P:regulation of cell cycle phase transition"/>
    <property type="evidence" value="ECO:0007669"/>
    <property type="project" value="UniProtKB-ARBA"/>
</dbReference>
<dbReference type="GO" id="GO:0005524">
    <property type="term" value="F:ATP binding"/>
    <property type="evidence" value="ECO:0007669"/>
    <property type="project" value="UniProtKB-UniRule"/>
</dbReference>
<dbReference type="InterPro" id="IPR036961">
    <property type="entry name" value="Kinesin_motor_dom_sf"/>
</dbReference>
<evidence type="ECO:0000256" key="7">
    <source>
        <dbReference type="PROSITE-ProRule" id="PRU00283"/>
    </source>
</evidence>
<dbReference type="GO" id="GO:0003777">
    <property type="term" value="F:microtubule motor activity"/>
    <property type="evidence" value="ECO:0007669"/>
    <property type="project" value="InterPro"/>
</dbReference>
<evidence type="ECO:0000256" key="8">
    <source>
        <dbReference type="RuleBase" id="RU000394"/>
    </source>
</evidence>
<dbReference type="GO" id="GO:0005874">
    <property type="term" value="C:microtubule"/>
    <property type="evidence" value="ECO:0007669"/>
    <property type="project" value="UniProtKB-KW"/>
</dbReference>
<evidence type="ECO:0000313" key="13">
    <source>
        <dbReference type="Proteomes" id="UP001187192"/>
    </source>
</evidence>
<feature type="binding site" evidence="7">
    <location>
        <begin position="85"/>
        <end position="92"/>
    </location>
    <ligand>
        <name>ATP</name>
        <dbReference type="ChEBI" id="CHEBI:30616"/>
    </ligand>
</feature>
<organism evidence="12 13">
    <name type="scientific">Ficus carica</name>
    <name type="common">Common fig</name>
    <dbReference type="NCBI Taxonomy" id="3494"/>
    <lineage>
        <taxon>Eukaryota</taxon>
        <taxon>Viridiplantae</taxon>
        <taxon>Streptophyta</taxon>
        <taxon>Embryophyta</taxon>
        <taxon>Tracheophyta</taxon>
        <taxon>Spermatophyta</taxon>
        <taxon>Magnoliopsida</taxon>
        <taxon>eudicotyledons</taxon>
        <taxon>Gunneridae</taxon>
        <taxon>Pentapetalae</taxon>
        <taxon>rosids</taxon>
        <taxon>fabids</taxon>
        <taxon>Rosales</taxon>
        <taxon>Moraceae</taxon>
        <taxon>Ficeae</taxon>
        <taxon>Ficus</taxon>
    </lineage>
</organism>
<dbReference type="Pfam" id="PF00225">
    <property type="entry name" value="Kinesin"/>
    <property type="match status" value="1"/>
</dbReference>
<dbReference type="GO" id="GO:0000226">
    <property type="term" value="P:microtubule cytoskeleton organization"/>
    <property type="evidence" value="ECO:0007669"/>
    <property type="project" value="UniProtKB-ARBA"/>
</dbReference>
<evidence type="ECO:0000259" key="11">
    <source>
        <dbReference type="PROSITE" id="PS50067"/>
    </source>
</evidence>
<dbReference type="GO" id="GO:0000779">
    <property type="term" value="C:condensed chromosome, centromeric region"/>
    <property type="evidence" value="ECO:0007669"/>
    <property type="project" value="UniProtKB-ARBA"/>
</dbReference>